<evidence type="ECO:0000313" key="10">
    <source>
        <dbReference type="Proteomes" id="UP000077755"/>
    </source>
</evidence>
<evidence type="ECO:0000256" key="3">
    <source>
        <dbReference type="ARBA" id="ARBA00022723"/>
    </source>
</evidence>
<dbReference type="CDD" id="cd00684">
    <property type="entry name" value="Terpene_cyclase_plant_C1"/>
    <property type="match status" value="1"/>
</dbReference>
<evidence type="ECO:0000256" key="1">
    <source>
        <dbReference type="ARBA" id="ARBA00001936"/>
    </source>
</evidence>
<dbReference type="GO" id="GO:0000287">
    <property type="term" value="F:magnesium ion binding"/>
    <property type="evidence" value="ECO:0007669"/>
    <property type="project" value="InterPro"/>
</dbReference>
<dbReference type="SFLD" id="SFLDS00005">
    <property type="entry name" value="Isoprenoid_Synthase_Type_I"/>
    <property type="match status" value="1"/>
</dbReference>
<gene>
    <name evidence="9" type="ORF">DCAR_0104454</name>
</gene>
<reference evidence="9" key="2">
    <citation type="submission" date="2022-03" db="EMBL/GenBank/DDBJ databases">
        <title>Draft title - Genomic analysis of global carrot germplasm unveils the trajectory of domestication and the origin of high carotenoid orange carrot.</title>
        <authorList>
            <person name="Iorizzo M."/>
            <person name="Ellison S."/>
            <person name="Senalik D."/>
            <person name="Macko-Podgorni A."/>
            <person name="Grzebelus D."/>
            <person name="Bostan H."/>
            <person name="Rolling W."/>
            <person name="Curaba J."/>
            <person name="Simon P."/>
        </authorList>
    </citation>
    <scope>NUCLEOTIDE SEQUENCE</scope>
    <source>
        <tissue evidence="9">Leaf</tissue>
    </source>
</reference>
<dbReference type="SUPFAM" id="SSF48239">
    <property type="entry name" value="Terpenoid cyclases/Protein prenyltransferases"/>
    <property type="match status" value="1"/>
</dbReference>
<proteinExistence type="predicted"/>
<reference evidence="9" key="1">
    <citation type="journal article" date="2016" name="Nat. Genet.">
        <title>A high-quality carrot genome assembly provides new insights into carotenoid accumulation and asterid genome evolution.</title>
        <authorList>
            <person name="Iorizzo M."/>
            <person name="Ellison S."/>
            <person name="Senalik D."/>
            <person name="Zeng P."/>
            <person name="Satapoomin P."/>
            <person name="Huang J."/>
            <person name="Bowman M."/>
            <person name="Iovene M."/>
            <person name="Sanseverino W."/>
            <person name="Cavagnaro P."/>
            <person name="Yildiz M."/>
            <person name="Macko-Podgorni A."/>
            <person name="Moranska E."/>
            <person name="Grzebelus E."/>
            <person name="Grzebelus D."/>
            <person name="Ashrafi H."/>
            <person name="Zheng Z."/>
            <person name="Cheng S."/>
            <person name="Spooner D."/>
            <person name="Van Deynze A."/>
            <person name="Simon P."/>
        </authorList>
    </citation>
    <scope>NUCLEOTIDE SEQUENCE</scope>
    <source>
        <tissue evidence="9">Leaf</tissue>
    </source>
</reference>
<evidence type="ECO:0000256" key="4">
    <source>
        <dbReference type="ARBA" id="ARBA00022842"/>
    </source>
</evidence>
<dbReference type="GO" id="GO:0010333">
    <property type="term" value="F:terpene synthase activity"/>
    <property type="evidence" value="ECO:0007669"/>
    <property type="project" value="InterPro"/>
</dbReference>
<dbReference type="InterPro" id="IPR005630">
    <property type="entry name" value="Terpene_synthase_metal-bd"/>
</dbReference>
<evidence type="ECO:0000259" key="7">
    <source>
        <dbReference type="Pfam" id="PF01397"/>
    </source>
</evidence>
<comment type="cofactor">
    <cofactor evidence="2">
        <name>Mg(2+)</name>
        <dbReference type="ChEBI" id="CHEBI:18420"/>
    </cofactor>
</comment>
<dbReference type="AlphaFoldDB" id="A0AAF0W9F3"/>
<dbReference type="InterPro" id="IPR050148">
    <property type="entry name" value="Terpene_synthase-like"/>
</dbReference>
<dbReference type="FunFam" id="1.50.10.130:FF:000001">
    <property type="entry name" value="Isoprene synthase, chloroplastic"/>
    <property type="match status" value="1"/>
</dbReference>
<name>A0AAF0W9F3_DAUCS</name>
<dbReference type="GO" id="GO:0016102">
    <property type="term" value="P:diterpenoid biosynthetic process"/>
    <property type="evidence" value="ECO:0007669"/>
    <property type="project" value="InterPro"/>
</dbReference>
<evidence type="ECO:0000256" key="5">
    <source>
        <dbReference type="ARBA" id="ARBA00023211"/>
    </source>
</evidence>
<feature type="domain" description="Terpene synthase metal-binding" evidence="8">
    <location>
        <begin position="291"/>
        <end position="530"/>
    </location>
</feature>
<feature type="domain" description="Terpene synthase N-terminal" evidence="7">
    <location>
        <begin position="62"/>
        <end position="233"/>
    </location>
</feature>
<evidence type="ECO:0000313" key="9">
    <source>
        <dbReference type="EMBL" id="WOG85266.1"/>
    </source>
</evidence>
<dbReference type="Gene3D" id="1.50.10.130">
    <property type="entry name" value="Terpene synthase, N-terminal domain"/>
    <property type="match status" value="1"/>
</dbReference>
<dbReference type="Gene3D" id="1.10.600.10">
    <property type="entry name" value="Farnesyl Diphosphate Synthase"/>
    <property type="match status" value="1"/>
</dbReference>
<keyword evidence="5" id="KW-0464">Manganese</keyword>
<dbReference type="Pfam" id="PF01397">
    <property type="entry name" value="Terpene_synth"/>
    <property type="match status" value="1"/>
</dbReference>
<accession>A0AAF0W9F3</accession>
<keyword evidence="4" id="KW-0460">Magnesium</keyword>
<dbReference type="KEGG" id="dcr:108194798"/>
<organism evidence="9 10">
    <name type="scientific">Daucus carota subsp. sativus</name>
    <name type="common">Carrot</name>
    <dbReference type="NCBI Taxonomy" id="79200"/>
    <lineage>
        <taxon>Eukaryota</taxon>
        <taxon>Viridiplantae</taxon>
        <taxon>Streptophyta</taxon>
        <taxon>Embryophyta</taxon>
        <taxon>Tracheophyta</taxon>
        <taxon>Spermatophyta</taxon>
        <taxon>Magnoliopsida</taxon>
        <taxon>eudicotyledons</taxon>
        <taxon>Gunneridae</taxon>
        <taxon>Pentapetalae</taxon>
        <taxon>asterids</taxon>
        <taxon>campanulids</taxon>
        <taxon>Apiales</taxon>
        <taxon>Apiaceae</taxon>
        <taxon>Apioideae</taxon>
        <taxon>Scandiceae</taxon>
        <taxon>Daucinae</taxon>
        <taxon>Daucus</taxon>
        <taxon>Daucus sect. Daucus</taxon>
    </lineage>
</organism>
<keyword evidence="10" id="KW-1185">Reference proteome</keyword>
<dbReference type="InterPro" id="IPR001906">
    <property type="entry name" value="Terpene_synth_N"/>
</dbReference>
<dbReference type="Proteomes" id="UP000077755">
    <property type="component" value="Chromosome 1"/>
</dbReference>
<evidence type="ECO:0000259" key="8">
    <source>
        <dbReference type="Pfam" id="PF03936"/>
    </source>
</evidence>
<dbReference type="PANTHER" id="PTHR31225:SF245">
    <property type="entry name" value="(-)-ALPHA-TERPINEOL SYNTHASE-LIKE"/>
    <property type="match status" value="1"/>
</dbReference>
<evidence type="ECO:0000256" key="2">
    <source>
        <dbReference type="ARBA" id="ARBA00001946"/>
    </source>
</evidence>
<dbReference type="EMBL" id="CP093343">
    <property type="protein sequence ID" value="WOG85266.1"/>
    <property type="molecule type" value="Genomic_DNA"/>
</dbReference>
<keyword evidence="3" id="KW-0479">Metal-binding</keyword>
<dbReference type="FunFam" id="1.10.600.10:FF:000007">
    <property type="entry name" value="Isoprene synthase, chloroplastic"/>
    <property type="match status" value="1"/>
</dbReference>
<dbReference type="PANTHER" id="PTHR31225">
    <property type="entry name" value="OS04G0344100 PROTEIN-RELATED"/>
    <property type="match status" value="1"/>
</dbReference>
<dbReference type="InterPro" id="IPR044814">
    <property type="entry name" value="Terpene_cyclase_plant_C1"/>
</dbReference>
<comment type="cofactor">
    <cofactor evidence="1">
        <name>Mn(2+)</name>
        <dbReference type="ChEBI" id="CHEBI:29035"/>
    </cofactor>
</comment>
<dbReference type="InterPro" id="IPR034741">
    <property type="entry name" value="Terpene_cyclase-like_1_C"/>
</dbReference>
<dbReference type="Pfam" id="PF03936">
    <property type="entry name" value="Terpene_synth_C"/>
    <property type="match status" value="1"/>
</dbReference>
<evidence type="ECO:0000256" key="6">
    <source>
        <dbReference type="ARBA" id="ARBA00023239"/>
    </source>
</evidence>
<dbReference type="InterPro" id="IPR036965">
    <property type="entry name" value="Terpene_synth_N_sf"/>
</dbReference>
<sequence>MANVLAISTPFISCNLNRLTPRKHNNVMACKSVIKSVSGTTRVSVPPEPVVRRSANYKPCLYDDKFLQSMKNDYTGESYKARASELKEEVRAIFNSLVEPLEQLELIDHLQRLGLAYHFEEEINRSLKTIHCQTNEGNQENGLHETALKFRLLRQHGLYTSPEGFKRFTENDSFSKEITADIKGLLSLYEATYFSIEGESLMEDAFHFTNKSLRQCLKNISDLDLQMQVTNALELPLQWRIPRFDARWYIDLYQRSPEMIPAVLEFSKLDFNFMQEFNQKELKDLSRWWSKLGMGEKLPFARDRLVASFFWSLGICGDRKDAYCLEQCTKIIELIGVYDDVYDVYGTLDELELFTDVVERWDLKAAMKELPDYMKLCFLSLYNFVNETSYDILLEQNIDVLQHQRKWWMDLLLKRYIVEARWYHGGYQPTLEEHLRNGFVSSAGPIVGLYSYMTSANPIQEDVMEFVVELPDIVRLAYEIFRLSDDYGTGSAESKRGDVPSTLHCYMSETGVTEEVARKHMMDLMRKKWAQVNKCRFSGDISPLSWHVVDLLLNLVRVSHWLYNAGDDGFGAEDVVAESTLFSLVVNPIPL</sequence>
<dbReference type="SFLD" id="SFLDG01019">
    <property type="entry name" value="Terpene_Cyclase_Like_1_C_Termi"/>
    <property type="match status" value="1"/>
</dbReference>
<dbReference type="SUPFAM" id="SSF48576">
    <property type="entry name" value="Terpenoid synthases"/>
    <property type="match status" value="1"/>
</dbReference>
<dbReference type="InterPro" id="IPR008949">
    <property type="entry name" value="Isoprenoid_synthase_dom_sf"/>
</dbReference>
<dbReference type="InterPro" id="IPR008930">
    <property type="entry name" value="Terpenoid_cyclase/PrenylTrfase"/>
</dbReference>
<protein>
    <submittedName>
        <fullName evidence="9">Uncharacterized protein</fullName>
    </submittedName>
</protein>
<keyword evidence="6" id="KW-0456">Lyase</keyword>